<feature type="transmembrane region" description="Helical" evidence="1">
    <location>
        <begin position="59"/>
        <end position="77"/>
    </location>
</feature>
<feature type="transmembrane region" description="Helical" evidence="1">
    <location>
        <begin position="25"/>
        <end position="47"/>
    </location>
</feature>
<keyword evidence="1" id="KW-0812">Transmembrane</keyword>
<dbReference type="AlphaFoldDB" id="A0A5J4YJT3"/>
<dbReference type="OrthoDB" id="2124888at2759"/>
<evidence type="ECO:0000313" key="3">
    <source>
        <dbReference type="Proteomes" id="UP000324585"/>
    </source>
</evidence>
<dbReference type="GO" id="GO:0005783">
    <property type="term" value="C:endoplasmic reticulum"/>
    <property type="evidence" value="ECO:0007669"/>
    <property type="project" value="TreeGrafter"/>
</dbReference>
<dbReference type="EMBL" id="VRMN01000016">
    <property type="protein sequence ID" value="KAA8491120.1"/>
    <property type="molecule type" value="Genomic_DNA"/>
</dbReference>
<keyword evidence="1" id="KW-0472">Membrane</keyword>
<feature type="transmembrane region" description="Helical" evidence="1">
    <location>
        <begin position="141"/>
        <end position="158"/>
    </location>
</feature>
<proteinExistence type="predicted"/>
<keyword evidence="3" id="KW-1185">Reference proteome</keyword>
<dbReference type="Proteomes" id="UP000324585">
    <property type="component" value="Unassembled WGS sequence"/>
</dbReference>
<dbReference type="InterPro" id="IPR009305">
    <property type="entry name" value="Mpo1-like"/>
</dbReference>
<keyword evidence="1" id="KW-1133">Transmembrane helix</keyword>
<gene>
    <name evidence="2" type="ORF">FVE85_4537</name>
</gene>
<feature type="transmembrane region" description="Helical" evidence="1">
    <location>
        <begin position="98"/>
        <end position="121"/>
    </location>
</feature>
<accession>A0A5J4YJT3</accession>
<comment type="caution">
    <text evidence="2">The sequence shown here is derived from an EMBL/GenBank/DDBJ whole genome shotgun (WGS) entry which is preliminary data.</text>
</comment>
<name>A0A5J4YJT3_PORPP</name>
<reference evidence="3" key="1">
    <citation type="journal article" date="2019" name="Nat. Commun.">
        <title>Expansion of phycobilisome linker gene families in mesophilic red algae.</title>
        <authorList>
            <person name="Lee J."/>
            <person name="Kim D."/>
            <person name="Bhattacharya D."/>
            <person name="Yoon H.S."/>
        </authorList>
    </citation>
    <scope>NUCLEOTIDE SEQUENCE [LARGE SCALE GENOMIC DNA]</scope>
    <source>
        <strain evidence="3">CCMP 1328</strain>
    </source>
</reference>
<protein>
    <submittedName>
        <fullName evidence="2">Putative endoplasmic reticulum membrane protein</fullName>
    </submittedName>
</protein>
<dbReference type="OMA" id="IQFIGHY"/>
<dbReference type="GO" id="GO:0046521">
    <property type="term" value="P:sphingoid catabolic process"/>
    <property type="evidence" value="ECO:0007669"/>
    <property type="project" value="TreeGrafter"/>
</dbReference>
<evidence type="ECO:0000256" key="1">
    <source>
        <dbReference type="SAM" id="Phobius"/>
    </source>
</evidence>
<dbReference type="GO" id="GO:0016020">
    <property type="term" value="C:membrane"/>
    <property type="evidence" value="ECO:0007669"/>
    <property type="project" value="GOC"/>
</dbReference>
<dbReference type="PANTHER" id="PTHR28026">
    <property type="entry name" value="DUF962 DOMAIN PROTEIN (AFU_ORTHOLOGUE AFUA_8G05310)"/>
    <property type="match status" value="1"/>
</dbReference>
<evidence type="ECO:0000313" key="2">
    <source>
        <dbReference type="EMBL" id="KAA8491120.1"/>
    </source>
</evidence>
<dbReference type="PANTHER" id="PTHR28026:SF9">
    <property type="entry name" value="2-HYDROXY-PALMITIC ACID DIOXYGENASE MPO1"/>
    <property type="match status" value="1"/>
</dbReference>
<sequence>MAPSVMDLPASWAFYRKYHRNAVNVRIHLVCVPIIVLTFLSMLAWGLEWTGFVQVGHGVRYSGAVAVAYAVFCALLDKRAGVAALPYMLFLWQMSRTLMRFVAPPVRAVQVAVLLHAFAWVAQFIGHGAFEGSRPALVDNLVQSFLTAPLFVLLEICFKMRMFPQLERQLFLSRMTAAPESTPGGASAQ</sequence>
<organism evidence="2 3">
    <name type="scientific">Porphyridium purpureum</name>
    <name type="common">Red alga</name>
    <name type="synonym">Porphyridium cruentum</name>
    <dbReference type="NCBI Taxonomy" id="35688"/>
    <lineage>
        <taxon>Eukaryota</taxon>
        <taxon>Rhodophyta</taxon>
        <taxon>Bangiophyceae</taxon>
        <taxon>Porphyridiales</taxon>
        <taxon>Porphyridiaceae</taxon>
        <taxon>Porphyridium</taxon>
    </lineage>
</organism>
<dbReference type="Pfam" id="PF06127">
    <property type="entry name" value="Mpo1-like"/>
    <property type="match status" value="1"/>
</dbReference>